<feature type="region of interest" description="Disordered" evidence="5">
    <location>
        <begin position="58"/>
        <end position="108"/>
    </location>
</feature>
<dbReference type="PANTHER" id="PTHR32183">
    <property type="match status" value="1"/>
</dbReference>
<accession>A0AAV8H2Q2</accession>
<dbReference type="InterPro" id="IPR029063">
    <property type="entry name" value="SAM-dependent_MTases_sf"/>
</dbReference>
<dbReference type="InterPro" id="IPR008854">
    <property type="entry name" value="TPMT"/>
</dbReference>
<dbReference type="PROSITE" id="PS51585">
    <property type="entry name" value="SAM_MT_TPMT"/>
    <property type="match status" value="1"/>
</dbReference>
<protein>
    <submittedName>
        <fullName evidence="6">Thiopurine S-methyltransferase</fullName>
    </submittedName>
</protein>
<evidence type="ECO:0000256" key="5">
    <source>
        <dbReference type="SAM" id="MobiDB-lite"/>
    </source>
</evidence>
<evidence type="ECO:0000256" key="1">
    <source>
        <dbReference type="ARBA" id="ARBA00022553"/>
    </source>
</evidence>
<organism evidence="6 7">
    <name type="scientific">Rhynchospora pubera</name>
    <dbReference type="NCBI Taxonomy" id="906938"/>
    <lineage>
        <taxon>Eukaryota</taxon>
        <taxon>Viridiplantae</taxon>
        <taxon>Streptophyta</taxon>
        <taxon>Embryophyta</taxon>
        <taxon>Tracheophyta</taxon>
        <taxon>Spermatophyta</taxon>
        <taxon>Magnoliopsida</taxon>
        <taxon>Liliopsida</taxon>
        <taxon>Poales</taxon>
        <taxon>Cyperaceae</taxon>
        <taxon>Cyperoideae</taxon>
        <taxon>Rhynchosporeae</taxon>
        <taxon>Rhynchospora</taxon>
    </lineage>
</organism>
<keyword evidence="4" id="KW-0949">S-adenosyl-L-methionine</keyword>
<feature type="compositionally biased region" description="Gly residues" evidence="5">
    <location>
        <begin position="68"/>
        <end position="78"/>
    </location>
</feature>
<dbReference type="PANTHER" id="PTHR32183:SF11">
    <property type="entry name" value="THIOL METHYLTRANSFERASE 2-RELATED"/>
    <property type="match status" value="1"/>
</dbReference>
<dbReference type="AlphaFoldDB" id="A0AAV8H2Q2"/>
<reference evidence="6" key="1">
    <citation type="submission" date="2022-08" db="EMBL/GenBank/DDBJ databases">
        <authorList>
            <person name="Marques A."/>
        </authorList>
    </citation>
    <scope>NUCLEOTIDE SEQUENCE</scope>
    <source>
        <strain evidence="6">RhyPub2mFocal</strain>
        <tissue evidence="6">Leaves</tissue>
    </source>
</reference>
<dbReference type="EMBL" id="JAMFTS010000001">
    <property type="protein sequence ID" value="KAJ4810396.1"/>
    <property type="molecule type" value="Genomic_DNA"/>
</dbReference>
<dbReference type="GO" id="GO:0008757">
    <property type="term" value="F:S-adenosylmethionine-dependent methyltransferase activity"/>
    <property type="evidence" value="ECO:0007669"/>
    <property type="project" value="InterPro"/>
</dbReference>
<proteinExistence type="predicted"/>
<dbReference type="Proteomes" id="UP001140206">
    <property type="component" value="Chromosome 1"/>
</dbReference>
<dbReference type="CDD" id="cd02440">
    <property type="entry name" value="AdoMet_MTases"/>
    <property type="match status" value="1"/>
</dbReference>
<evidence type="ECO:0000256" key="4">
    <source>
        <dbReference type="ARBA" id="ARBA00022691"/>
    </source>
</evidence>
<dbReference type="Gene3D" id="3.40.50.150">
    <property type="entry name" value="Vaccinia Virus protein VP39"/>
    <property type="match status" value="1"/>
</dbReference>
<keyword evidence="3" id="KW-0808">Transferase</keyword>
<dbReference type="Pfam" id="PF05724">
    <property type="entry name" value="TPMT"/>
    <property type="match status" value="1"/>
</dbReference>
<keyword evidence="7" id="KW-1185">Reference proteome</keyword>
<keyword evidence="1" id="KW-0597">Phosphoprotein</keyword>
<dbReference type="SUPFAM" id="SSF53335">
    <property type="entry name" value="S-adenosyl-L-methionine-dependent methyltransferases"/>
    <property type="match status" value="1"/>
</dbReference>
<keyword evidence="2" id="KW-0489">Methyltransferase</keyword>
<dbReference type="GO" id="GO:0032259">
    <property type="term" value="P:methylation"/>
    <property type="evidence" value="ECO:0007669"/>
    <property type="project" value="UniProtKB-KW"/>
</dbReference>
<name>A0AAV8H2Q2_9POAL</name>
<evidence type="ECO:0000313" key="6">
    <source>
        <dbReference type="EMBL" id="KAJ4810396.1"/>
    </source>
</evidence>
<evidence type="ECO:0000313" key="7">
    <source>
        <dbReference type="Proteomes" id="UP001140206"/>
    </source>
</evidence>
<comment type="caution">
    <text evidence="6">The sequence shown here is derived from an EMBL/GenBank/DDBJ whole genome shotgun (WGS) entry which is preliminary data.</text>
</comment>
<gene>
    <name evidence="6" type="ORF">LUZ62_022962</name>
</gene>
<evidence type="ECO:0000256" key="2">
    <source>
        <dbReference type="ARBA" id="ARBA00022603"/>
    </source>
</evidence>
<evidence type="ECO:0000256" key="3">
    <source>
        <dbReference type="ARBA" id="ARBA00022679"/>
    </source>
</evidence>
<sequence length="303" mass="33899">MFLLQSIFPTLIKLPKRSSVLVQFVPIKSIAWYQTTNPKSSASKPIFLSCTSTTTRRLMQNSSRTEGGDGGPLTGTGTGERYRDPSSNPKVSRLREVIGSTDTSNGWEKSWEEGITPWDLGMPTPVVVHLVQTQAIPKGRVLVPGCGMGHDVVALAGPERYVVGLDISGTAIKKAKELSASSPNREYFSFLAEDFFNWNPSEPFDLIFDYTFFCALEPVLRSAWAKKISEILKPEGELITLIYVITDQKEGPPFNNNVSDYEEVLFPLSFKQIYIEDNELAVKPRKGVEKLVRWTRSRNESKL</sequence>